<dbReference type="Gene3D" id="2.40.30.170">
    <property type="match status" value="1"/>
</dbReference>
<dbReference type="Gene3D" id="1.20.1250.20">
    <property type="entry name" value="MFS general substrate transporter like domains"/>
    <property type="match status" value="2"/>
</dbReference>
<dbReference type="Proteomes" id="UP001138768">
    <property type="component" value="Unassembled WGS sequence"/>
</dbReference>
<dbReference type="AlphaFoldDB" id="A0A9X0WAR1"/>
<proteinExistence type="predicted"/>
<feature type="transmembrane region" description="Helical" evidence="4">
    <location>
        <begin position="148"/>
        <end position="165"/>
    </location>
</feature>
<dbReference type="SUPFAM" id="SSF51230">
    <property type="entry name" value="Single hybrid motif"/>
    <property type="match status" value="1"/>
</dbReference>
<dbReference type="CDD" id="cd06850">
    <property type="entry name" value="biotinyl_domain"/>
    <property type="match status" value="1"/>
</dbReference>
<organism evidence="5 6">
    <name type="scientific">Lamprobacter modestohalophilus</name>
    <dbReference type="NCBI Taxonomy" id="1064514"/>
    <lineage>
        <taxon>Bacteria</taxon>
        <taxon>Pseudomonadati</taxon>
        <taxon>Pseudomonadota</taxon>
        <taxon>Gammaproteobacteria</taxon>
        <taxon>Chromatiales</taxon>
        <taxon>Chromatiaceae</taxon>
        <taxon>Lamprobacter</taxon>
    </lineage>
</organism>
<dbReference type="InterPro" id="IPR011701">
    <property type="entry name" value="MFS"/>
</dbReference>
<evidence type="ECO:0000256" key="3">
    <source>
        <dbReference type="ARBA" id="ARBA00023136"/>
    </source>
</evidence>
<keyword evidence="3 4" id="KW-0472">Membrane</keyword>
<protein>
    <recommendedName>
        <fullName evidence="7">Organoarsenical effux MFS transporter ArsJ</fullName>
    </recommendedName>
</protein>
<keyword evidence="1 4" id="KW-0812">Transmembrane</keyword>
<feature type="transmembrane region" description="Helical" evidence="4">
    <location>
        <begin position="383"/>
        <end position="400"/>
    </location>
</feature>
<dbReference type="EMBL" id="NRRY01000029">
    <property type="protein sequence ID" value="MBK1619972.1"/>
    <property type="molecule type" value="Genomic_DNA"/>
</dbReference>
<keyword evidence="2 4" id="KW-1133">Transmembrane helix</keyword>
<dbReference type="Pfam" id="PF07690">
    <property type="entry name" value="MFS_1"/>
    <property type="match status" value="1"/>
</dbReference>
<gene>
    <name evidence="5" type="ORF">CKO42_16300</name>
</gene>
<dbReference type="InterPro" id="IPR036259">
    <property type="entry name" value="MFS_trans_sf"/>
</dbReference>
<accession>A0A9X0WAR1</accession>
<reference evidence="5 6" key="1">
    <citation type="journal article" date="2020" name="Microorganisms">
        <title>Osmotic Adaptation and Compatible Solute Biosynthesis of Phototrophic Bacteria as Revealed from Genome Analyses.</title>
        <authorList>
            <person name="Imhoff J.F."/>
            <person name="Rahn T."/>
            <person name="Kunzel S."/>
            <person name="Keller A."/>
            <person name="Neulinger S.C."/>
        </authorList>
    </citation>
    <scope>NUCLEOTIDE SEQUENCE [LARGE SCALE GENOMIC DNA]</scope>
    <source>
        <strain evidence="5 6">DSM 25653</strain>
    </source>
</reference>
<dbReference type="InterPro" id="IPR047769">
    <property type="entry name" value="MFS_ArsJ"/>
</dbReference>
<evidence type="ECO:0008006" key="7">
    <source>
        <dbReference type="Google" id="ProtNLM"/>
    </source>
</evidence>
<feature type="transmembrane region" description="Helical" evidence="4">
    <location>
        <begin position="171"/>
        <end position="193"/>
    </location>
</feature>
<dbReference type="PANTHER" id="PTHR23547">
    <property type="entry name" value="MAJOR FACILITATOR SUPERFAMILY DOMAIN, GENERAL SUBSTRATE TRANSPORTER"/>
    <property type="match status" value="1"/>
</dbReference>
<evidence type="ECO:0000313" key="5">
    <source>
        <dbReference type="EMBL" id="MBK1619972.1"/>
    </source>
</evidence>
<evidence type="ECO:0000256" key="2">
    <source>
        <dbReference type="ARBA" id="ARBA00022989"/>
    </source>
</evidence>
<evidence type="ECO:0000256" key="4">
    <source>
        <dbReference type="SAM" id="Phobius"/>
    </source>
</evidence>
<feature type="transmembrane region" description="Helical" evidence="4">
    <location>
        <begin position="40"/>
        <end position="61"/>
    </location>
</feature>
<comment type="caution">
    <text evidence="5">The sequence shown here is derived from an EMBL/GenBank/DDBJ whole genome shotgun (WGS) entry which is preliminary data.</text>
</comment>
<dbReference type="NCBIfam" id="NF033734">
    <property type="entry name" value="MFS_ArsJ"/>
    <property type="match status" value="1"/>
</dbReference>
<dbReference type="SUPFAM" id="SSF103473">
    <property type="entry name" value="MFS general substrate transporter"/>
    <property type="match status" value="1"/>
</dbReference>
<sequence length="614" mass="65416">MDKNTRNYLTVTAGYWAFTITDGAIRMLVVLYFHQLGYSPFEVAMLFLFYEVFGIITNLVGGWLGSRIGLNLTMHIGMGLQVIALMMLTVPDAWLGVVYVMAAQALSGIAKDLNKMSAKATVKTLTGDGPAGESKLFKYVAVLTGSKNALKGAGFFVGAALLQGFGFRNALFILAGGLFLVMVITIALLPSGVGKLKEKAKFTQVFSNTPAINWLSAARFFLFGARDVWFVVALPVYLYSVLNWEYTAVGAFLALWVIGYGFVQAGAPALIRPNKQGHGPSGRTALLGALLLAVVPAGIALALSEGPALAWEPAPILIVGLILFGIVFAINSAVHSYLILAYADADKVALNVGFYYMANAGGRLAGTVLSGLIYQIQGLEGCLWWSTGFVLAAALLSLWLPRTPQATLLKAVAQQPGQIQVNGVVEPTRRAELYAPMAGRLQACSVREGDPVHAGQRLLSIVPTADELAEHPIEAPWDGRIARLHARVEGREIAAQTLLVELFDPDSLVLRFAVDGQQAIGLGVGQSVQVQFSAAPDSLIALRITRTWPALEPETDLRVFEAWIPPQADLAIGMRAQVRANPAISLQLPANSLDGLASPSGILAAHGSGPQAQA</sequence>
<feature type="transmembrane region" description="Helical" evidence="4">
    <location>
        <begin position="214"/>
        <end position="238"/>
    </location>
</feature>
<evidence type="ECO:0000256" key="1">
    <source>
        <dbReference type="ARBA" id="ARBA00022692"/>
    </source>
</evidence>
<feature type="transmembrane region" description="Helical" evidence="4">
    <location>
        <begin position="12"/>
        <end position="34"/>
    </location>
</feature>
<keyword evidence="6" id="KW-1185">Reference proteome</keyword>
<dbReference type="GO" id="GO:0022857">
    <property type="term" value="F:transmembrane transporter activity"/>
    <property type="evidence" value="ECO:0007669"/>
    <property type="project" value="InterPro"/>
</dbReference>
<feature type="transmembrane region" description="Helical" evidence="4">
    <location>
        <begin position="354"/>
        <end position="377"/>
    </location>
</feature>
<evidence type="ECO:0000313" key="6">
    <source>
        <dbReference type="Proteomes" id="UP001138768"/>
    </source>
</evidence>
<dbReference type="PANTHER" id="PTHR23547:SF1">
    <property type="entry name" value="MAJOR FACILITATOR SUPERFAMILY MFS_1"/>
    <property type="match status" value="1"/>
</dbReference>
<feature type="transmembrane region" description="Helical" evidence="4">
    <location>
        <begin position="244"/>
        <end position="263"/>
    </location>
</feature>
<dbReference type="InterPro" id="IPR011053">
    <property type="entry name" value="Single_hybrid_motif"/>
</dbReference>
<name>A0A9X0WAR1_9GAMM</name>
<feature type="transmembrane region" description="Helical" evidence="4">
    <location>
        <begin position="316"/>
        <end position="342"/>
    </location>
</feature>
<dbReference type="Gene3D" id="2.40.50.100">
    <property type="match status" value="1"/>
</dbReference>
<feature type="transmembrane region" description="Helical" evidence="4">
    <location>
        <begin position="284"/>
        <end position="304"/>
    </location>
</feature>